<proteinExistence type="predicted"/>
<evidence type="ECO:0000256" key="1">
    <source>
        <dbReference type="SAM" id="Phobius"/>
    </source>
</evidence>
<dbReference type="AlphaFoldDB" id="A0A6B0UU82"/>
<feature type="transmembrane region" description="Helical" evidence="1">
    <location>
        <begin position="74"/>
        <end position="96"/>
    </location>
</feature>
<organism evidence="2">
    <name type="scientific">Ixodes ricinus</name>
    <name type="common">Common tick</name>
    <name type="synonym">Acarus ricinus</name>
    <dbReference type="NCBI Taxonomy" id="34613"/>
    <lineage>
        <taxon>Eukaryota</taxon>
        <taxon>Metazoa</taxon>
        <taxon>Ecdysozoa</taxon>
        <taxon>Arthropoda</taxon>
        <taxon>Chelicerata</taxon>
        <taxon>Arachnida</taxon>
        <taxon>Acari</taxon>
        <taxon>Parasitiformes</taxon>
        <taxon>Ixodida</taxon>
        <taxon>Ixodoidea</taxon>
        <taxon>Ixodidae</taxon>
        <taxon>Ixodinae</taxon>
        <taxon>Ixodes</taxon>
    </lineage>
</organism>
<protein>
    <submittedName>
        <fullName evidence="2">Uncharacterized protein</fullName>
    </submittedName>
</protein>
<reference evidence="2" key="1">
    <citation type="submission" date="2019-12" db="EMBL/GenBank/DDBJ databases">
        <title>An insight into the sialome of adult female Ixodes ricinus ticks feeding for 6 days.</title>
        <authorList>
            <person name="Perner J."/>
            <person name="Ribeiro J.M.C."/>
        </authorList>
    </citation>
    <scope>NUCLEOTIDE SEQUENCE</scope>
    <source>
        <strain evidence="2">Semi-engorged</strain>
        <tissue evidence="2">Salivary glands</tissue>
    </source>
</reference>
<sequence length="144" mass="16055">MSKPHANKGDCQLVCNASFQERLERYAASVLLALFGFIIGAHLIFFCQKENCGRVFDVLWSRAGRFQSQVPDEFPSAVISGLVVWLLSFAVVYHNSEIPGVDPDLPWHRGGRSMNISYGMTFVVGALTFAFGLTPNLFAWVHSR</sequence>
<accession>A0A6B0UU82</accession>
<feature type="transmembrane region" description="Helical" evidence="1">
    <location>
        <begin position="26"/>
        <end position="46"/>
    </location>
</feature>
<name>A0A6B0UU82_IXORI</name>
<keyword evidence="1" id="KW-0472">Membrane</keyword>
<evidence type="ECO:0000313" key="2">
    <source>
        <dbReference type="EMBL" id="MXU93327.1"/>
    </source>
</evidence>
<dbReference type="EMBL" id="GIFC01011244">
    <property type="protein sequence ID" value="MXU93327.1"/>
    <property type="molecule type" value="Transcribed_RNA"/>
</dbReference>
<keyword evidence="1" id="KW-1133">Transmembrane helix</keyword>
<keyword evidence="1" id="KW-0812">Transmembrane</keyword>
<feature type="transmembrane region" description="Helical" evidence="1">
    <location>
        <begin position="116"/>
        <end position="141"/>
    </location>
</feature>